<feature type="region of interest" description="Disordered" evidence="1">
    <location>
        <begin position="53"/>
        <end position="73"/>
    </location>
</feature>
<evidence type="ECO:0000313" key="3">
    <source>
        <dbReference type="Proteomes" id="UP001458880"/>
    </source>
</evidence>
<organism evidence="2 3">
    <name type="scientific">Popillia japonica</name>
    <name type="common">Japanese beetle</name>
    <dbReference type="NCBI Taxonomy" id="7064"/>
    <lineage>
        <taxon>Eukaryota</taxon>
        <taxon>Metazoa</taxon>
        <taxon>Ecdysozoa</taxon>
        <taxon>Arthropoda</taxon>
        <taxon>Hexapoda</taxon>
        <taxon>Insecta</taxon>
        <taxon>Pterygota</taxon>
        <taxon>Neoptera</taxon>
        <taxon>Endopterygota</taxon>
        <taxon>Coleoptera</taxon>
        <taxon>Polyphaga</taxon>
        <taxon>Scarabaeiformia</taxon>
        <taxon>Scarabaeidae</taxon>
        <taxon>Rutelinae</taxon>
        <taxon>Popillia</taxon>
    </lineage>
</organism>
<accession>A0AAW1MPV7</accession>
<comment type="caution">
    <text evidence="2">The sequence shown here is derived from an EMBL/GenBank/DDBJ whole genome shotgun (WGS) entry which is preliminary data.</text>
</comment>
<gene>
    <name evidence="2" type="ORF">QE152_g5218</name>
</gene>
<name>A0AAW1MPV7_POPJA</name>
<dbReference type="Proteomes" id="UP001458880">
    <property type="component" value="Unassembled WGS sequence"/>
</dbReference>
<dbReference type="EMBL" id="JASPKY010000030">
    <property type="protein sequence ID" value="KAK9747469.1"/>
    <property type="molecule type" value="Genomic_DNA"/>
</dbReference>
<keyword evidence="3" id="KW-1185">Reference proteome</keyword>
<protein>
    <submittedName>
        <fullName evidence="2">Uncharacterized protein</fullName>
    </submittedName>
</protein>
<feature type="region of interest" description="Disordered" evidence="1">
    <location>
        <begin position="1"/>
        <end position="31"/>
    </location>
</feature>
<evidence type="ECO:0000256" key="1">
    <source>
        <dbReference type="SAM" id="MobiDB-lite"/>
    </source>
</evidence>
<reference evidence="2 3" key="1">
    <citation type="journal article" date="2024" name="BMC Genomics">
        <title>De novo assembly and annotation of Popillia japonica's genome with initial clues to its potential as an invasive pest.</title>
        <authorList>
            <person name="Cucini C."/>
            <person name="Boschi S."/>
            <person name="Funari R."/>
            <person name="Cardaioli E."/>
            <person name="Iannotti N."/>
            <person name="Marturano G."/>
            <person name="Paoli F."/>
            <person name="Bruttini M."/>
            <person name="Carapelli A."/>
            <person name="Frati F."/>
            <person name="Nardi F."/>
        </authorList>
    </citation>
    <scope>NUCLEOTIDE SEQUENCE [LARGE SCALE GENOMIC DNA]</scope>
    <source>
        <strain evidence="2">DMR45628</strain>
    </source>
</reference>
<proteinExistence type="predicted"/>
<sequence>MPPWRRAPLRKSTKKHRGPAPGGSLCSSGGTWTRSRVLVASGRPGVVRPRRRGDWERALPRRSTAASKRAVTRSYPHLRRNVPPKGRSLARILISEEMFDTSSWE</sequence>
<feature type="compositionally biased region" description="Basic residues" evidence="1">
    <location>
        <begin position="7"/>
        <end position="18"/>
    </location>
</feature>
<dbReference type="AlphaFoldDB" id="A0AAW1MPV7"/>
<evidence type="ECO:0000313" key="2">
    <source>
        <dbReference type="EMBL" id="KAK9747469.1"/>
    </source>
</evidence>